<dbReference type="Proteomes" id="UP000440224">
    <property type="component" value="Unassembled WGS sequence"/>
</dbReference>
<organism evidence="2 3">
    <name type="scientific">Polyangium spumosum</name>
    <dbReference type="NCBI Taxonomy" id="889282"/>
    <lineage>
        <taxon>Bacteria</taxon>
        <taxon>Pseudomonadati</taxon>
        <taxon>Myxococcota</taxon>
        <taxon>Polyangia</taxon>
        <taxon>Polyangiales</taxon>
        <taxon>Polyangiaceae</taxon>
        <taxon>Polyangium</taxon>
    </lineage>
</organism>
<gene>
    <name evidence="2" type="ORF">GF068_18440</name>
</gene>
<evidence type="ECO:0000313" key="2">
    <source>
        <dbReference type="EMBL" id="MRG93879.1"/>
    </source>
</evidence>
<protein>
    <recommendedName>
        <fullName evidence="4">Lipoprotein</fullName>
    </recommendedName>
</protein>
<dbReference type="AlphaFoldDB" id="A0A6N7PPK3"/>
<dbReference type="EMBL" id="WJIE01000005">
    <property type="protein sequence ID" value="MRG93879.1"/>
    <property type="molecule type" value="Genomic_DNA"/>
</dbReference>
<evidence type="ECO:0000313" key="3">
    <source>
        <dbReference type="Proteomes" id="UP000440224"/>
    </source>
</evidence>
<reference evidence="2 3" key="1">
    <citation type="submission" date="2019-10" db="EMBL/GenBank/DDBJ databases">
        <title>A soil myxobacterium in the family Polyangiaceae.</title>
        <authorList>
            <person name="Li Y."/>
            <person name="Wang J."/>
        </authorList>
    </citation>
    <scope>NUCLEOTIDE SEQUENCE [LARGE SCALE GENOMIC DNA]</scope>
    <source>
        <strain evidence="2 3">DSM 14734</strain>
    </source>
</reference>
<dbReference type="OrthoDB" id="5530663at2"/>
<accession>A0A6N7PPK3</accession>
<evidence type="ECO:0008006" key="4">
    <source>
        <dbReference type="Google" id="ProtNLM"/>
    </source>
</evidence>
<proteinExistence type="predicted"/>
<name>A0A6N7PPK3_9BACT</name>
<sequence length="231" mass="24671">MRTFVSFGLLGLATVALVPFGCSSATIRHHPDDRPRLPAATAERLRACVDELGGELGGGYYTFDATVKVDEEGRVVEVEGRGVPHPELAICMRIALRGMTVSEELLGKLRVSASPAPANGQTAAERALVGNAAAFVLVVVALAEIVIDAAPVAVAIAAAVEATGEIAEVARKPKQPPPNLNRCLDAAAAGGVMWENFCNAIRRRDDRARCWEKTLLTEQEKRGYCHRNFGK</sequence>
<keyword evidence="3" id="KW-1185">Reference proteome</keyword>
<comment type="caution">
    <text evidence="2">The sequence shown here is derived from an EMBL/GenBank/DDBJ whole genome shotgun (WGS) entry which is preliminary data.</text>
</comment>
<evidence type="ECO:0000256" key="1">
    <source>
        <dbReference type="SAM" id="SignalP"/>
    </source>
</evidence>
<keyword evidence="1" id="KW-0732">Signal</keyword>
<feature type="signal peptide" evidence="1">
    <location>
        <begin position="1"/>
        <end position="24"/>
    </location>
</feature>
<dbReference type="RefSeq" id="WP_153820725.1">
    <property type="nucleotide sequence ID" value="NZ_WJIE01000005.1"/>
</dbReference>
<feature type="chain" id="PRO_5026777753" description="Lipoprotein" evidence="1">
    <location>
        <begin position="25"/>
        <end position="231"/>
    </location>
</feature>